<dbReference type="PANTHER" id="PTHR46137">
    <property type="entry name" value="OS05G0310600 PROTEIN"/>
    <property type="match status" value="1"/>
</dbReference>
<dbReference type="AlphaFoldDB" id="A0A9D4UUQ0"/>
<evidence type="ECO:0000259" key="1">
    <source>
        <dbReference type="PROSITE" id="PS51934"/>
    </source>
</evidence>
<dbReference type="OrthoDB" id="1933383at2759"/>
<name>A0A9D4UUQ0_ADICA</name>
<accession>A0A9D4UUQ0</accession>
<reference evidence="2" key="1">
    <citation type="submission" date="2021-01" db="EMBL/GenBank/DDBJ databases">
        <title>Adiantum capillus-veneris genome.</title>
        <authorList>
            <person name="Fang Y."/>
            <person name="Liao Q."/>
        </authorList>
    </citation>
    <scope>NUCLEOTIDE SEQUENCE</scope>
    <source>
        <strain evidence="2">H3</strain>
        <tissue evidence="2">Leaf</tissue>
    </source>
</reference>
<comment type="caution">
    <text evidence="2">The sequence shown here is derived from an EMBL/GenBank/DDBJ whole genome shotgun (WGS) entry which is preliminary data.</text>
</comment>
<feature type="domain" description="LRAT" evidence="1">
    <location>
        <begin position="22"/>
        <end position="160"/>
    </location>
</feature>
<organism evidence="2 3">
    <name type="scientific">Adiantum capillus-veneris</name>
    <name type="common">Maidenhair fern</name>
    <dbReference type="NCBI Taxonomy" id="13818"/>
    <lineage>
        <taxon>Eukaryota</taxon>
        <taxon>Viridiplantae</taxon>
        <taxon>Streptophyta</taxon>
        <taxon>Embryophyta</taxon>
        <taxon>Tracheophyta</taxon>
        <taxon>Polypodiopsida</taxon>
        <taxon>Polypodiidae</taxon>
        <taxon>Polypodiales</taxon>
        <taxon>Pteridineae</taxon>
        <taxon>Pteridaceae</taxon>
        <taxon>Vittarioideae</taxon>
        <taxon>Adiantum</taxon>
    </lineage>
</organism>
<dbReference type="PANTHER" id="PTHR46137:SF3">
    <property type="entry name" value="OS05G0310600 PROTEIN"/>
    <property type="match status" value="1"/>
</dbReference>
<evidence type="ECO:0000313" key="2">
    <source>
        <dbReference type="EMBL" id="KAI5074449.1"/>
    </source>
</evidence>
<dbReference type="Proteomes" id="UP000886520">
    <property type="component" value="Chromosome 10"/>
</dbReference>
<gene>
    <name evidence="2" type="ORF">GOP47_0010410</name>
</gene>
<dbReference type="InterPro" id="IPR007053">
    <property type="entry name" value="LRAT_dom"/>
</dbReference>
<sequence>MGFLSNEIRPGELVAGDHIYSYRRTWGYLFPHHGIFLGGDKVVHFMGDTSFMLIASRSEISPFCEECKFHGSLIGVVTSCLKCFLKGGILRRFNYGVGLWERILAVRGVCSMTASDALEVVLERASFFERKKTFGVYDVMENNCVHFAYYCKTGRIKDGEERALSVMEVEGSIVEMMRDKSLACLVVNGCNALVACFVDQEEVFQMEQISRSAKACSMESDASSTRWAFRSLMKLINSTGCKPLLLPPCED</sequence>
<keyword evidence="3" id="KW-1185">Reference proteome</keyword>
<dbReference type="Pfam" id="PF04970">
    <property type="entry name" value="LRAT"/>
    <property type="match status" value="1"/>
</dbReference>
<protein>
    <recommendedName>
        <fullName evidence="1">LRAT domain-containing protein</fullName>
    </recommendedName>
</protein>
<dbReference type="Gene3D" id="3.90.1720.10">
    <property type="entry name" value="endopeptidase domain like (from Nostoc punctiforme)"/>
    <property type="match status" value="1"/>
</dbReference>
<proteinExistence type="predicted"/>
<dbReference type="EMBL" id="JABFUD020000010">
    <property type="protein sequence ID" value="KAI5074449.1"/>
    <property type="molecule type" value="Genomic_DNA"/>
</dbReference>
<evidence type="ECO:0000313" key="3">
    <source>
        <dbReference type="Proteomes" id="UP000886520"/>
    </source>
</evidence>
<dbReference type="PROSITE" id="PS51934">
    <property type="entry name" value="LRAT"/>
    <property type="match status" value="1"/>
</dbReference>